<dbReference type="OrthoDB" id="1437907at2"/>
<evidence type="ECO:0000313" key="1">
    <source>
        <dbReference type="EMBL" id="SDF30100.1"/>
    </source>
</evidence>
<organism evidence="1 2">
    <name type="scientific">Ulvibacter litoralis</name>
    <dbReference type="NCBI Taxonomy" id="227084"/>
    <lineage>
        <taxon>Bacteria</taxon>
        <taxon>Pseudomonadati</taxon>
        <taxon>Bacteroidota</taxon>
        <taxon>Flavobacteriia</taxon>
        <taxon>Flavobacteriales</taxon>
        <taxon>Flavobacteriaceae</taxon>
        <taxon>Ulvibacter</taxon>
    </lineage>
</organism>
<evidence type="ECO:0000313" key="2">
    <source>
        <dbReference type="Proteomes" id="UP000199321"/>
    </source>
</evidence>
<keyword evidence="2" id="KW-1185">Reference proteome</keyword>
<dbReference type="AlphaFoldDB" id="A0A1G7JYW6"/>
<dbReference type="Proteomes" id="UP000199321">
    <property type="component" value="Unassembled WGS sequence"/>
</dbReference>
<name>A0A1G7JYW6_9FLAO</name>
<dbReference type="EMBL" id="FNBA01000038">
    <property type="protein sequence ID" value="SDF30100.1"/>
    <property type="molecule type" value="Genomic_DNA"/>
</dbReference>
<gene>
    <name evidence="1" type="ORF">SAMN05421855_1381</name>
</gene>
<accession>A0A1G7JYW6</accession>
<dbReference type="RefSeq" id="WP_093145568.1">
    <property type="nucleotide sequence ID" value="NZ_BMWO01000040.1"/>
</dbReference>
<protein>
    <submittedName>
        <fullName evidence="1">Uncharacterized protein</fullName>
    </submittedName>
</protein>
<reference evidence="1 2" key="1">
    <citation type="submission" date="2016-10" db="EMBL/GenBank/DDBJ databases">
        <authorList>
            <person name="de Groot N.N."/>
        </authorList>
    </citation>
    <scope>NUCLEOTIDE SEQUENCE [LARGE SCALE GENOMIC DNA]</scope>
    <source>
        <strain evidence="1 2">DSM 16195</strain>
    </source>
</reference>
<proteinExistence type="predicted"/>
<sequence length="268" mass="31481">MNKNCQVLGCKKEIKDSSRYCEFHSKGGVFGNGETYELYQIIEQDFIDFIKIIPINDPDHFKVHSPILQDIIVRSCVQIEFFFKEWAKYSYSKFVDSDLLEKYQKIKKSTGLETGARAWNFIDYFPFLKYEMISKKIYVRPLEKHIEPFKDWTNPKKTPNWWNVYNGIKHDGINTKKEANLKMALESLAALFLVHCNNKFSHAYLRQFTINQVMAKGTDFVLKKEQISTPLDSKKYLFKEYLGFKNSSVKIATNQELIDRVTFKGKSV</sequence>